<comment type="caution">
    <text evidence="3">The sequence shown here is derived from an EMBL/GenBank/DDBJ whole genome shotgun (WGS) entry which is preliminary data.</text>
</comment>
<evidence type="ECO:0000259" key="2">
    <source>
        <dbReference type="Pfam" id="PF13581"/>
    </source>
</evidence>
<dbReference type="AlphaFoldDB" id="A0A418Q000"/>
<dbReference type="CDD" id="cd16936">
    <property type="entry name" value="HATPase_RsbW-like"/>
    <property type="match status" value="1"/>
</dbReference>
<dbReference type="Gene3D" id="3.30.565.10">
    <property type="entry name" value="Histidine kinase-like ATPase, C-terminal domain"/>
    <property type="match status" value="1"/>
</dbReference>
<dbReference type="GO" id="GO:0005524">
    <property type="term" value="F:ATP binding"/>
    <property type="evidence" value="ECO:0007669"/>
    <property type="project" value="UniProtKB-KW"/>
</dbReference>
<organism evidence="3 4">
    <name type="scientific">Sphingomonas edaphi</name>
    <dbReference type="NCBI Taxonomy" id="2315689"/>
    <lineage>
        <taxon>Bacteria</taxon>
        <taxon>Pseudomonadati</taxon>
        <taxon>Pseudomonadota</taxon>
        <taxon>Alphaproteobacteria</taxon>
        <taxon>Sphingomonadales</taxon>
        <taxon>Sphingomonadaceae</taxon>
        <taxon>Sphingomonas</taxon>
    </lineage>
</organism>
<sequence>MTSGESELDRMTRLLKGPQAVVDACEAAREFGTFQWLEEDELARLCILIEEWIANLYDHGGLSSEDEVRLAIACEPAGLRITIQDTGKPFDPREVPAQIERLERGGGAGIGIMRAWAEFAGYEVTPDGNQLEMLMPVRWRR</sequence>
<evidence type="ECO:0000313" key="3">
    <source>
        <dbReference type="EMBL" id="RIX29264.1"/>
    </source>
</evidence>
<accession>A0A418Q000</accession>
<dbReference type="PANTHER" id="PTHR35526:SF3">
    <property type="entry name" value="ANTI-SIGMA-F FACTOR RSBW"/>
    <property type="match status" value="1"/>
</dbReference>
<evidence type="ECO:0000256" key="1">
    <source>
        <dbReference type="ARBA" id="ARBA00022527"/>
    </source>
</evidence>
<dbReference type="InterPro" id="IPR036890">
    <property type="entry name" value="HATPase_C_sf"/>
</dbReference>
<feature type="domain" description="Histidine kinase/HSP90-like ATPase" evidence="2">
    <location>
        <begin position="18"/>
        <end position="133"/>
    </location>
</feature>
<name>A0A418Q000_9SPHN</name>
<dbReference type="InterPro" id="IPR003594">
    <property type="entry name" value="HATPase_dom"/>
</dbReference>
<dbReference type="OrthoDB" id="7564094at2"/>
<dbReference type="Pfam" id="PF13581">
    <property type="entry name" value="HATPase_c_2"/>
    <property type="match status" value="1"/>
</dbReference>
<gene>
    <name evidence="3" type="ORF">D3M59_08160</name>
</gene>
<keyword evidence="3" id="KW-0547">Nucleotide-binding</keyword>
<evidence type="ECO:0000313" key="4">
    <source>
        <dbReference type="Proteomes" id="UP000285023"/>
    </source>
</evidence>
<keyword evidence="1" id="KW-0723">Serine/threonine-protein kinase</keyword>
<dbReference type="RefSeq" id="WP_119533153.1">
    <property type="nucleotide sequence ID" value="NZ_QXTF01000002.1"/>
</dbReference>
<keyword evidence="1" id="KW-0418">Kinase</keyword>
<proteinExistence type="predicted"/>
<dbReference type="SUPFAM" id="SSF55874">
    <property type="entry name" value="ATPase domain of HSP90 chaperone/DNA topoisomerase II/histidine kinase"/>
    <property type="match status" value="1"/>
</dbReference>
<dbReference type="EMBL" id="QXTF01000002">
    <property type="protein sequence ID" value="RIX29264.1"/>
    <property type="molecule type" value="Genomic_DNA"/>
</dbReference>
<keyword evidence="3" id="KW-0067">ATP-binding</keyword>
<dbReference type="Proteomes" id="UP000285023">
    <property type="component" value="Unassembled WGS sequence"/>
</dbReference>
<dbReference type="GO" id="GO:0004674">
    <property type="term" value="F:protein serine/threonine kinase activity"/>
    <property type="evidence" value="ECO:0007669"/>
    <property type="project" value="UniProtKB-KW"/>
</dbReference>
<reference evidence="3 4" key="1">
    <citation type="submission" date="2018-09" db="EMBL/GenBank/DDBJ databases">
        <title>Sphingomonas sp. DAC4.</title>
        <authorList>
            <person name="Seo T."/>
        </authorList>
    </citation>
    <scope>NUCLEOTIDE SEQUENCE [LARGE SCALE GENOMIC DNA]</scope>
    <source>
        <strain evidence="3 4">DAC4</strain>
    </source>
</reference>
<protein>
    <submittedName>
        <fullName evidence="3">ATP-binding protein</fullName>
    </submittedName>
</protein>
<keyword evidence="4" id="KW-1185">Reference proteome</keyword>
<dbReference type="InterPro" id="IPR050267">
    <property type="entry name" value="Anti-sigma-factor_SerPK"/>
</dbReference>
<dbReference type="PANTHER" id="PTHR35526">
    <property type="entry name" value="ANTI-SIGMA-F FACTOR RSBW-RELATED"/>
    <property type="match status" value="1"/>
</dbReference>
<keyword evidence="1" id="KW-0808">Transferase</keyword>